<dbReference type="CDD" id="cd13598">
    <property type="entry name" value="PBP2_lipoprotein_IlpA_like"/>
    <property type="match status" value="1"/>
</dbReference>
<evidence type="ECO:0000313" key="8">
    <source>
        <dbReference type="EMBL" id="PVX83825.1"/>
    </source>
</evidence>
<keyword evidence="5 6" id="KW-0449">Lipoprotein</keyword>
<protein>
    <recommendedName>
        <fullName evidence="6">Lipoprotein</fullName>
    </recommendedName>
</protein>
<keyword evidence="4" id="KW-0564">Palmitate</keyword>
<comment type="subcellular location">
    <subcellularLocation>
        <location evidence="1">Membrane</location>
        <topology evidence="1">Lipid-anchor</topology>
    </subcellularLocation>
</comment>
<proteinExistence type="inferred from homology"/>
<dbReference type="PANTHER" id="PTHR30429">
    <property type="entry name" value="D-METHIONINE-BINDING LIPOPROTEIN METQ"/>
    <property type="match status" value="1"/>
</dbReference>
<evidence type="ECO:0000256" key="4">
    <source>
        <dbReference type="ARBA" id="ARBA00023139"/>
    </source>
</evidence>
<gene>
    <name evidence="8" type="ORF">C7402_106236</name>
</gene>
<evidence type="ECO:0000256" key="6">
    <source>
        <dbReference type="PIRNR" id="PIRNR002854"/>
    </source>
</evidence>
<dbReference type="PIRSF" id="PIRSF002854">
    <property type="entry name" value="MetQ"/>
    <property type="match status" value="1"/>
</dbReference>
<keyword evidence="9" id="KW-1185">Reference proteome</keyword>
<comment type="similarity">
    <text evidence="6">Belongs to the nlpA lipoprotein family.</text>
</comment>
<feature type="signal peptide" evidence="7">
    <location>
        <begin position="1"/>
        <end position="30"/>
    </location>
</feature>
<dbReference type="NCBIfam" id="TIGR00363">
    <property type="entry name" value="MetQ/NlpA family lipoprotein"/>
    <property type="match status" value="1"/>
</dbReference>
<dbReference type="Pfam" id="PF03180">
    <property type="entry name" value="Lipoprotein_9"/>
    <property type="match status" value="1"/>
</dbReference>
<dbReference type="PANTHER" id="PTHR30429:SF1">
    <property type="entry name" value="D-METHIONINE-BINDING LIPOPROTEIN METQ-RELATED"/>
    <property type="match status" value="1"/>
</dbReference>
<evidence type="ECO:0000256" key="1">
    <source>
        <dbReference type="ARBA" id="ARBA00004635"/>
    </source>
</evidence>
<organism evidence="8 9">
    <name type="scientific">Paraburkholderia unamae</name>
    <dbReference type="NCBI Taxonomy" id="219649"/>
    <lineage>
        <taxon>Bacteria</taxon>
        <taxon>Pseudomonadati</taxon>
        <taxon>Pseudomonadota</taxon>
        <taxon>Betaproteobacteria</taxon>
        <taxon>Burkholderiales</taxon>
        <taxon>Burkholderiaceae</taxon>
        <taxon>Paraburkholderia</taxon>
    </lineage>
</organism>
<comment type="caution">
    <text evidence="8">The sequence shown here is derived from an EMBL/GenBank/DDBJ whole genome shotgun (WGS) entry which is preliminary data.</text>
</comment>
<evidence type="ECO:0000256" key="3">
    <source>
        <dbReference type="ARBA" id="ARBA00023136"/>
    </source>
</evidence>
<feature type="chain" id="PRO_5046012009" description="Lipoprotein" evidence="7">
    <location>
        <begin position="31"/>
        <end position="269"/>
    </location>
</feature>
<dbReference type="InterPro" id="IPR006311">
    <property type="entry name" value="TAT_signal"/>
</dbReference>
<evidence type="ECO:0000256" key="7">
    <source>
        <dbReference type="SAM" id="SignalP"/>
    </source>
</evidence>
<dbReference type="Gene3D" id="3.40.190.10">
    <property type="entry name" value="Periplasmic binding protein-like II"/>
    <property type="match status" value="2"/>
</dbReference>
<evidence type="ECO:0000256" key="2">
    <source>
        <dbReference type="ARBA" id="ARBA00022729"/>
    </source>
</evidence>
<dbReference type="InterPro" id="IPR004872">
    <property type="entry name" value="Lipoprotein_NlpA"/>
</dbReference>
<dbReference type="RefSeq" id="WP_116611160.1">
    <property type="nucleotide sequence ID" value="NZ_CAJZAT010000234.1"/>
</dbReference>
<reference evidence="8 9" key="1">
    <citation type="submission" date="2018-05" db="EMBL/GenBank/DDBJ databases">
        <title>Genomic Encyclopedia of Type Strains, Phase IV (KMG-V): Genome sequencing to study the core and pangenomes of soil and plant-associated prokaryotes.</title>
        <authorList>
            <person name="Whitman W."/>
        </authorList>
    </citation>
    <scope>NUCLEOTIDE SEQUENCE [LARGE SCALE GENOMIC DNA]</scope>
    <source>
        <strain evidence="8 9">SCZa-39</strain>
    </source>
</reference>
<evidence type="ECO:0000313" key="9">
    <source>
        <dbReference type="Proteomes" id="UP000245712"/>
    </source>
</evidence>
<dbReference type="PROSITE" id="PS51318">
    <property type="entry name" value="TAT"/>
    <property type="match status" value="1"/>
</dbReference>
<dbReference type="SUPFAM" id="SSF53850">
    <property type="entry name" value="Periplasmic binding protein-like II"/>
    <property type="match status" value="1"/>
</dbReference>
<keyword evidence="3" id="KW-0472">Membrane</keyword>
<accession>A0ABX5KR27</accession>
<dbReference type="Proteomes" id="UP000245712">
    <property type="component" value="Unassembled WGS sequence"/>
</dbReference>
<keyword evidence="2 7" id="KW-0732">Signal</keyword>
<name>A0ABX5KR27_9BURK</name>
<evidence type="ECO:0000256" key="5">
    <source>
        <dbReference type="ARBA" id="ARBA00023288"/>
    </source>
</evidence>
<sequence>MQRRFMIRLAAALGAASLIAPLLAPMTAHADETIKVGVTGGPHEQVMEVVKSVAAKNGLNIKIVEFSDYVQPNAALAGGDLDANSYQHAPYLDAQVKDRGYKLIKIADTVTFPMGIYSKKIKSLSELKPGARIAVPNDPTNGGRALLLLQSQGLIKLRAGAGLKATPLDIVENPRKLKIVELDAAQIPRSLDDVDAAAINTNFAMEAGLKPKQDAIAIEDPKGPYVNILAIREADRNKPWVAKLVAAYHSPEVKQFIETKFGGAVISSW</sequence>
<dbReference type="EMBL" id="QEOB01000006">
    <property type="protein sequence ID" value="PVX83825.1"/>
    <property type="molecule type" value="Genomic_DNA"/>
</dbReference>